<dbReference type="RefSeq" id="WP_078318542.1">
    <property type="nucleotide sequence ID" value="NZ_MUYV01000015.1"/>
</dbReference>
<dbReference type="Pfam" id="PF16951">
    <property type="entry name" value="MaAIMP_sms"/>
    <property type="match status" value="1"/>
</dbReference>
<evidence type="ECO:0000256" key="1">
    <source>
        <dbReference type="SAM" id="Phobius"/>
    </source>
</evidence>
<sequence>MGTTALIVMVIAMIAIWGGLILSSIHLIKNPDIDMDKVPADH</sequence>
<keyword evidence="1" id="KW-0812">Transmembrane</keyword>
<gene>
    <name evidence="2" type="ORF">B0681_09795</name>
</gene>
<dbReference type="InterPro" id="IPR031596">
    <property type="entry name" value="MaAIMP_sms"/>
</dbReference>
<dbReference type="Proteomes" id="UP000190683">
    <property type="component" value="Unassembled WGS sequence"/>
</dbReference>
<dbReference type="AlphaFoldDB" id="A0A1T0CLW3"/>
<name>A0A1T0CLW3_9GAMM</name>
<dbReference type="STRING" id="573983.B0681_09795"/>
<keyword evidence="1" id="KW-0472">Membrane</keyword>
<protein>
    <recommendedName>
        <fullName evidence="4">Methionine/alanine importer small subunit</fullName>
    </recommendedName>
</protein>
<accession>A0A1T0CLW3</accession>
<reference evidence="2 3" key="1">
    <citation type="submission" date="2017-02" db="EMBL/GenBank/DDBJ databases">
        <title>Draft genome sequence of Moraxella porci CCUG 54912T type strain.</title>
        <authorList>
            <person name="Salva-Serra F."/>
            <person name="Engstrom-Jakobsson H."/>
            <person name="Thorell K."/>
            <person name="Jaen-Luchoro D."/>
            <person name="Gonzales-Siles L."/>
            <person name="Karlsson R."/>
            <person name="Yazdan S."/>
            <person name="Boulund F."/>
            <person name="Johnning A."/>
            <person name="Engstrand L."/>
            <person name="Kristiansson E."/>
            <person name="Moore E."/>
        </authorList>
    </citation>
    <scope>NUCLEOTIDE SEQUENCE [LARGE SCALE GENOMIC DNA]</scope>
    <source>
        <strain evidence="2 3">CCUG 54912</strain>
    </source>
</reference>
<dbReference type="EMBL" id="MUYV01000015">
    <property type="protein sequence ID" value="OOS23303.1"/>
    <property type="molecule type" value="Genomic_DNA"/>
</dbReference>
<evidence type="ECO:0000313" key="3">
    <source>
        <dbReference type="Proteomes" id="UP000190683"/>
    </source>
</evidence>
<dbReference type="NCBIfam" id="NF033493">
    <property type="entry name" value="MetS_like_NSS"/>
    <property type="match status" value="1"/>
</dbReference>
<feature type="transmembrane region" description="Helical" evidence="1">
    <location>
        <begin position="6"/>
        <end position="28"/>
    </location>
</feature>
<keyword evidence="1" id="KW-1133">Transmembrane helix</keyword>
<proteinExistence type="predicted"/>
<organism evidence="2 3">
    <name type="scientific">Moraxella porci DSM 25326</name>
    <dbReference type="NCBI Taxonomy" id="573983"/>
    <lineage>
        <taxon>Bacteria</taxon>
        <taxon>Pseudomonadati</taxon>
        <taxon>Pseudomonadota</taxon>
        <taxon>Gammaproteobacteria</taxon>
        <taxon>Moraxellales</taxon>
        <taxon>Moraxellaceae</taxon>
        <taxon>Moraxella</taxon>
    </lineage>
</organism>
<comment type="caution">
    <text evidence="2">The sequence shown here is derived from an EMBL/GenBank/DDBJ whole genome shotgun (WGS) entry which is preliminary data.</text>
</comment>
<evidence type="ECO:0000313" key="2">
    <source>
        <dbReference type="EMBL" id="OOS23303.1"/>
    </source>
</evidence>
<evidence type="ECO:0008006" key="4">
    <source>
        <dbReference type="Google" id="ProtNLM"/>
    </source>
</evidence>
<keyword evidence="3" id="KW-1185">Reference proteome</keyword>